<reference evidence="1 2" key="1">
    <citation type="journal article" date="2018" name="Sci. Rep.">
        <title>Genomic signatures of local adaptation to the degree of environmental predictability in rotifers.</title>
        <authorList>
            <person name="Franch-Gras L."/>
            <person name="Hahn C."/>
            <person name="Garcia-Roger E.M."/>
            <person name="Carmona M.J."/>
            <person name="Serra M."/>
            <person name="Gomez A."/>
        </authorList>
    </citation>
    <scope>NUCLEOTIDE SEQUENCE [LARGE SCALE GENOMIC DNA]</scope>
    <source>
        <strain evidence="1">HYR1</strain>
    </source>
</reference>
<protein>
    <submittedName>
        <fullName evidence="1">Uncharacterized protein</fullName>
    </submittedName>
</protein>
<proteinExistence type="predicted"/>
<accession>A0A3M7RE38</accession>
<evidence type="ECO:0000313" key="1">
    <source>
        <dbReference type="EMBL" id="RNA21518.1"/>
    </source>
</evidence>
<gene>
    <name evidence="1" type="ORF">BpHYR1_025862</name>
</gene>
<organism evidence="1 2">
    <name type="scientific">Brachionus plicatilis</name>
    <name type="common">Marine rotifer</name>
    <name type="synonym">Brachionus muelleri</name>
    <dbReference type="NCBI Taxonomy" id="10195"/>
    <lineage>
        <taxon>Eukaryota</taxon>
        <taxon>Metazoa</taxon>
        <taxon>Spiralia</taxon>
        <taxon>Gnathifera</taxon>
        <taxon>Rotifera</taxon>
        <taxon>Eurotatoria</taxon>
        <taxon>Monogononta</taxon>
        <taxon>Pseudotrocha</taxon>
        <taxon>Ploima</taxon>
        <taxon>Brachionidae</taxon>
        <taxon>Brachionus</taxon>
    </lineage>
</organism>
<evidence type="ECO:0000313" key="2">
    <source>
        <dbReference type="Proteomes" id="UP000276133"/>
    </source>
</evidence>
<dbReference type="AlphaFoldDB" id="A0A3M7RE38"/>
<keyword evidence="2" id="KW-1185">Reference proteome</keyword>
<sequence>MRFVIRGMNSKKFDSETDTSVSFSLYLVRTCEQAIFSLLRTENNLKLILFVRKFTEKIKLMSLKAAECLKIN</sequence>
<dbReference type="Proteomes" id="UP000276133">
    <property type="component" value="Unassembled WGS sequence"/>
</dbReference>
<comment type="caution">
    <text evidence="1">The sequence shown here is derived from an EMBL/GenBank/DDBJ whole genome shotgun (WGS) entry which is preliminary data.</text>
</comment>
<dbReference type="EMBL" id="REGN01003648">
    <property type="protein sequence ID" value="RNA21518.1"/>
    <property type="molecule type" value="Genomic_DNA"/>
</dbReference>
<name>A0A3M7RE38_BRAPC</name>